<protein>
    <submittedName>
        <fullName evidence="1">Unannotated protein</fullName>
    </submittedName>
</protein>
<name>A0A6J6INL9_9ZZZZ</name>
<dbReference type="EMBL" id="CAEZVF010000150">
    <property type="protein sequence ID" value="CAB4625899.1"/>
    <property type="molecule type" value="Genomic_DNA"/>
</dbReference>
<proteinExistence type="predicted"/>
<reference evidence="1" key="1">
    <citation type="submission" date="2020-05" db="EMBL/GenBank/DDBJ databases">
        <authorList>
            <person name="Chiriac C."/>
            <person name="Salcher M."/>
            <person name="Ghai R."/>
            <person name="Kavagutti S V."/>
        </authorList>
    </citation>
    <scope>NUCLEOTIDE SEQUENCE</scope>
</reference>
<evidence type="ECO:0000313" key="1">
    <source>
        <dbReference type="EMBL" id="CAB4625899.1"/>
    </source>
</evidence>
<dbReference type="AlphaFoldDB" id="A0A6J6INL9"/>
<accession>A0A6J6INL9</accession>
<sequence length="163" mass="17771">MAHGVVFIHAAQSALVPHVEWGIAGVLGMRVDLDWNPQPASPGSMRCEFTWEGDAGTGARLASAFRGWPRILFEAVEDPSPGYEGERFASTPALGLFRATTGVNGDILVGEDRLRAAVARAVAEDRDVVEEIERLLGQPWDEELEPFRWASDGAPIRVLHQVV</sequence>
<gene>
    <name evidence="1" type="ORF">UFOPK1939_00925</name>
</gene>
<organism evidence="1">
    <name type="scientific">freshwater metagenome</name>
    <dbReference type="NCBI Taxonomy" id="449393"/>
    <lineage>
        <taxon>unclassified sequences</taxon>
        <taxon>metagenomes</taxon>
        <taxon>ecological metagenomes</taxon>
    </lineage>
</organism>
<dbReference type="InterPro" id="IPR021491">
    <property type="entry name" value="DUF3145"/>
</dbReference>
<dbReference type="Pfam" id="PF11343">
    <property type="entry name" value="DUF3145"/>
    <property type="match status" value="1"/>
</dbReference>